<sequence length="469" mass="53469">MARRRRCQTIQNQYEYRGEPQSQPTPQTRSHMQFDYAPPSPSPAYIDPHAAETSDSESYSSVDHEEGDEVIMEDEIGERTCVKAKLADLWSLPPGHRVVVVCNARGQPVRNEGRLLAQFLGSVARDGRICTLSHNDWRYVKKEAEEKILTAVKAKFLYTVRCEKWILKSTGKKWKDYKCDLKGTYFDERASLKELHSKAPEDVVNDQWISLVNFWKSDAGKARSLRNKRNRAMLKTTHTAGTKSFARVAEEMRQKHPEKKEPQRAEVYLSTHMHKDGTYLDERLASDLQKKMAENLEASTLQGRVAWKGDAFSEIIGKDKQGYIRGIGLGPSPREIFKPSCSCSCEGTVVEESIRQIKEHVGRLEQQVQNQSQSTAELKCRVQCLESLSIQVPDHLCCKITLDIFRDPVITPSGVTYERAVLHEHLQKVGKFDPITREPLEPHQLVPNLAIKEAVRAFLDEHGWSSKIQ</sequence>
<dbReference type="RefSeq" id="XP_020087894.1">
    <property type="nucleotide sequence ID" value="XM_020232305.1"/>
</dbReference>
<evidence type="ECO:0000313" key="5">
    <source>
        <dbReference type="Proteomes" id="UP000515123"/>
    </source>
</evidence>
<evidence type="ECO:0000313" key="7">
    <source>
        <dbReference type="RefSeq" id="XP_020087893.1"/>
    </source>
</evidence>
<dbReference type="OrthoDB" id="617512at2759"/>
<dbReference type="InterPro" id="IPR013083">
    <property type="entry name" value="Znf_RING/FYVE/PHD"/>
</dbReference>
<dbReference type="SUPFAM" id="SSF57850">
    <property type="entry name" value="RING/U-box"/>
    <property type="match status" value="1"/>
</dbReference>
<dbReference type="GO" id="GO:0016567">
    <property type="term" value="P:protein ubiquitination"/>
    <property type="evidence" value="ECO:0007669"/>
    <property type="project" value="UniProtKB-UniPathway"/>
</dbReference>
<dbReference type="InterPro" id="IPR003613">
    <property type="entry name" value="Ubox_domain"/>
</dbReference>
<dbReference type="GeneID" id="109709924"/>
<keyword evidence="2" id="KW-0808">Transferase</keyword>
<dbReference type="SMART" id="SM00504">
    <property type="entry name" value="Ubox"/>
    <property type="match status" value="1"/>
</dbReference>
<dbReference type="RefSeq" id="XP_020087893.1">
    <property type="nucleotide sequence ID" value="XM_020232304.1"/>
</dbReference>
<evidence type="ECO:0000313" key="8">
    <source>
        <dbReference type="RefSeq" id="XP_020087894.1"/>
    </source>
</evidence>
<protein>
    <submittedName>
        <fullName evidence="6 7">Uncharacterized protein LOC109709924</fullName>
    </submittedName>
</protein>
<reference evidence="5" key="1">
    <citation type="journal article" date="2015" name="Nat. Genet.">
        <title>The pineapple genome and the evolution of CAM photosynthesis.</title>
        <authorList>
            <person name="Ming R."/>
            <person name="VanBuren R."/>
            <person name="Wai C.M."/>
            <person name="Tang H."/>
            <person name="Schatz M.C."/>
            <person name="Bowers J.E."/>
            <person name="Lyons E."/>
            <person name="Wang M.L."/>
            <person name="Chen J."/>
            <person name="Biggers E."/>
            <person name="Zhang J."/>
            <person name="Huang L."/>
            <person name="Zhang L."/>
            <person name="Miao W."/>
            <person name="Zhang J."/>
            <person name="Ye Z."/>
            <person name="Miao C."/>
            <person name="Lin Z."/>
            <person name="Wang H."/>
            <person name="Zhou H."/>
            <person name="Yim W.C."/>
            <person name="Priest H.D."/>
            <person name="Zheng C."/>
            <person name="Woodhouse M."/>
            <person name="Edger P.P."/>
            <person name="Guyot R."/>
            <person name="Guo H.B."/>
            <person name="Guo H."/>
            <person name="Zheng G."/>
            <person name="Singh R."/>
            <person name="Sharma A."/>
            <person name="Min X."/>
            <person name="Zheng Y."/>
            <person name="Lee H."/>
            <person name="Gurtowski J."/>
            <person name="Sedlazeck F.J."/>
            <person name="Harkess A."/>
            <person name="McKain M.R."/>
            <person name="Liao Z."/>
            <person name="Fang J."/>
            <person name="Liu J."/>
            <person name="Zhang X."/>
            <person name="Zhang Q."/>
            <person name="Hu W."/>
            <person name="Qin Y."/>
            <person name="Wang K."/>
            <person name="Chen L.Y."/>
            <person name="Shirley N."/>
            <person name="Lin Y.R."/>
            <person name="Liu L.Y."/>
            <person name="Hernandez A.G."/>
            <person name="Wright C.L."/>
            <person name="Bulone V."/>
            <person name="Tuskan G.A."/>
            <person name="Heath K."/>
            <person name="Zee F."/>
            <person name="Moore P.H."/>
            <person name="Sunkar R."/>
            <person name="Leebens-Mack J.H."/>
            <person name="Mockler T."/>
            <person name="Bennetzen J.L."/>
            <person name="Freeling M."/>
            <person name="Sankoff D."/>
            <person name="Paterson A.H."/>
            <person name="Zhu X."/>
            <person name="Yang X."/>
            <person name="Smith J.A."/>
            <person name="Cushman J.C."/>
            <person name="Paull R.E."/>
            <person name="Yu Q."/>
        </authorList>
    </citation>
    <scope>NUCLEOTIDE SEQUENCE [LARGE SCALE GENOMIC DNA]</scope>
    <source>
        <strain evidence="5">cv. F153</strain>
    </source>
</reference>
<dbReference type="AlphaFoldDB" id="A0A6P5EWE0"/>
<dbReference type="GO" id="GO:0004842">
    <property type="term" value="F:ubiquitin-protein transferase activity"/>
    <property type="evidence" value="ECO:0007669"/>
    <property type="project" value="InterPro"/>
</dbReference>
<reference evidence="6 7" key="2">
    <citation type="submission" date="2025-04" db="UniProtKB">
        <authorList>
            <consortium name="RefSeq"/>
        </authorList>
    </citation>
    <scope>IDENTIFICATION</scope>
    <source>
        <tissue evidence="6 7">Leaf</tissue>
    </source>
</reference>
<gene>
    <name evidence="6 7 8 9" type="primary">LOC109709924</name>
</gene>
<dbReference type="RefSeq" id="XP_020087895.1">
    <property type="nucleotide sequence ID" value="XM_020232306.1"/>
</dbReference>
<evidence type="ECO:0000313" key="6">
    <source>
        <dbReference type="RefSeq" id="XP_020087892.1"/>
    </source>
</evidence>
<comment type="pathway">
    <text evidence="1">Protein modification; protein ubiquitination.</text>
</comment>
<dbReference type="Proteomes" id="UP000515123">
    <property type="component" value="Linkage group 5"/>
</dbReference>
<proteinExistence type="predicted"/>
<dbReference type="Pfam" id="PF03004">
    <property type="entry name" value="Transposase_24"/>
    <property type="match status" value="1"/>
</dbReference>
<dbReference type="RefSeq" id="XP_020087892.1">
    <property type="nucleotide sequence ID" value="XM_020232303.1"/>
</dbReference>
<dbReference type="PROSITE" id="PS51698">
    <property type="entry name" value="U_BOX"/>
    <property type="match status" value="1"/>
</dbReference>
<dbReference type="InterPro" id="IPR045202">
    <property type="entry name" value="CHIP_RING-Ubox"/>
</dbReference>
<evidence type="ECO:0000256" key="1">
    <source>
        <dbReference type="ARBA" id="ARBA00004906"/>
    </source>
</evidence>
<dbReference type="Gene3D" id="3.30.40.10">
    <property type="entry name" value="Zinc/RING finger domain, C3HC4 (zinc finger)"/>
    <property type="match status" value="1"/>
</dbReference>
<keyword evidence="5" id="KW-1185">Reference proteome</keyword>
<evidence type="ECO:0000256" key="3">
    <source>
        <dbReference type="SAM" id="MobiDB-lite"/>
    </source>
</evidence>
<feature type="domain" description="U-box" evidence="4">
    <location>
        <begin position="391"/>
        <end position="465"/>
    </location>
</feature>
<dbReference type="PANTHER" id="PTHR33144">
    <property type="entry name" value="OS10G0409366 PROTEIN-RELATED"/>
    <property type="match status" value="1"/>
</dbReference>
<accession>A0A6P5EWE0</accession>
<dbReference type="PANTHER" id="PTHR33144:SF16">
    <property type="entry name" value="OS02G0129000 PROTEIN"/>
    <property type="match status" value="1"/>
</dbReference>
<evidence type="ECO:0000259" key="4">
    <source>
        <dbReference type="PROSITE" id="PS51698"/>
    </source>
</evidence>
<evidence type="ECO:0000256" key="2">
    <source>
        <dbReference type="ARBA" id="ARBA00022679"/>
    </source>
</evidence>
<dbReference type="CDD" id="cd16654">
    <property type="entry name" value="RING-Ubox_CHIP"/>
    <property type="match status" value="1"/>
</dbReference>
<feature type="compositionally biased region" description="Polar residues" evidence="3">
    <location>
        <begin position="8"/>
        <end position="31"/>
    </location>
</feature>
<dbReference type="UniPathway" id="UPA00143"/>
<evidence type="ECO:0000313" key="9">
    <source>
        <dbReference type="RefSeq" id="XP_020087895.1"/>
    </source>
</evidence>
<feature type="region of interest" description="Disordered" evidence="3">
    <location>
        <begin position="1"/>
        <end position="65"/>
    </location>
</feature>
<organism evidence="8">
    <name type="scientific">Ananas comosus</name>
    <name type="common">Pineapple</name>
    <name type="synonym">Ananas ananas</name>
    <dbReference type="NCBI Taxonomy" id="4615"/>
    <lineage>
        <taxon>Eukaryota</taxon>
        <taxon>Viridiplantae</taxon>
        <taxon>Streptophyta</taxon>
        <taxon>Embryophyta</taxon>
        <taxon>Tracheophyta</taxon>
        <taxon>Spermatophyta</taxon>
        <taxon>Magnoliopsida</taxon>
        <taxon>Liliopsida</taxon>
        <taxon>Poales</taxon>
        <taxon>Bromeliaceae</taxon>
        <taxon>Bromelioideae</taxon>
        <taxon>Ananas</taxon>
    </lineage>
</organism>
<dbReference type="InterPro" id="IPR004252">
    <property type="entry name" value="Probable_transposase_24"/>
</dbReference>
<dbReference type="Pfam" id="PF04564">
    <property type="entry name" value="U-box"/>
    <property type="match status" value="1"/>
</dbReference>
<name>A0A6P5EWE0_ANACO</name>